<dbReference type="SUPFAM" id="SSF46785">
    <property type="entry name" value="Winged helix' DNA-binding domain"/>
    <property type="match status" value="1"/>
</dbReference>
<dbReference type="Gene3D" id="3.40.190.10">
    <property type="entry name" value="Periplasmic binding protein-like II"/>
    <property type="match status" value="2"/>
</dbReference>
<keyword evidence="2" id="KW-0805">Transcription regulation</keyword>
<dbReference type="PRINTS" id="PR00039">
    <property type="entry name" value="HTHLYSR"/>
</dbReference>
<evidence type="ECO:0000256" key="1">
    <source>
        <dbReference type="ARBA" id="ARBA00009437"/>
    </source>
</evidence>
<evidence type="ECO:0000256" key="2">
    <source>
        <dbReference type="ARBA" id="ARBA00023015"/>
    </source>
</evidence>
<keyword evidence="4" id="KW-0804">Transcription</keyword>
<dbReference type="Pfam" id="PF00126">
    <property type="entry name" value="HTH_1"/>
    <property type="match status" value="1"/>
</dbReference>
<dbReference type="CDD" id="cd08414">
    <property type="entry name" value="PBP2_LTTR_aromatics_like"/>
    <property type="match status" value="1"/>
</dbReference>
<organism evidence="6 7">
    <name type="scientific">Aurantimonas endophytica</name>
    <dbReference type="NCBI Taxonomy" id="1522175"/>
    <lineage>
        <taxon>Bacteria</taxon>
        <taxon>Pseudomonadati</taxon>
        <taxon>Pseudomonadota</taxon>
        <taxon>Alphaproteobacteria</taxon>
        <taxon>Hyphomicrobiales</taxon>
        <taxon>Aurantimonadaceae</taxon>
        <taxon>Aurantimonas</taxon>
    </lineage>
</organism>
<feature type="domain" description="HTH lysR-type" evidence="5">
    <location>
        <begin position="6"/>
        <end position="63"/>
    </location>
</feature>
<sequence length="315" mass="34337">MPDIAFDLRYLRYAVLAAEHGSFRRTAEILDVSQSTVSRRIQILERRLGIALFERHRSGARATLAGERFLKEAAVGAKQLHEAVSTIALAKHGSVGVLRAGLMASLGNGFLADLLAAYRQRFPAIEMTFQEATSQMTASALLNGRIDIAFMPGNPQLPGCRTERLWDEKIYFAVASSHRAASLDAIKWDDVKCETFLAKADAAGPEIEHYLMRHLSGTGFRPRVSVQHVGCDSLLSMVAQGFGITLATKATVGTAHPGVHYVPMASSENTVSFSAVWPDANQNPALKFLLEMSLERRVKTKAAINVAARDSRSSV</sequence>
<dbReference type="GO" id="GO:0003700">
    <property type="term" value="F:DNA-binding transcription factor activity"/>
    <property type="evidence" value="ECO:0007669"/>
    <property type="project" value="InterPro"/>
</dbReference>
<evidence type="ECO:0000259" key="5">
    <source>
        <dbReference type="PROSITE" id="PS50931"/>
    </source>
</evidence>
<keyword evidence="3 6" id="KW-0238">DNA-binding</keyword>
<dbReference type="InterPro" id="IPR036388">
    <property type="entry name" value="WH-like_DNA-bd_sf"/>
</dbReference>
<dbReference type="Pfam" id="PF03466">
    <property type="entry name" value="LysR_substrate"/>
    <property type="match status" value="1"/>
</dbReference>
<comment type="caution">
    <text evidence="6">The sequence shown here is derived from an EMBL/GenBank/DDBJ whole genome shotgun (WGS) entry which is preliminary data.</text>
</comment>
<evidence type="ECO:0000256" key="4">
    <source>
        <dbReference type="ARBA" id="ARBA00023163"/>
    </source>
</evidence>
<protein>
    <submittedName>
        <fullName evidence="6">DNA-binding transcriptional LysR family regulator</fullName>
    </submittedName>
</protein>
<evidence type="ECO:0000313" key="7">
    <source>
        <dbReference type="Proteomes" id="UP000588647"/>
    </source>
</evidence>
<dbReference type="AlphaFoldDB" id="A0A7W6MS20"/>
<dbReference type="PANTHER" id="PTHR30346:SF0">
    <property type="entry name" value="HCA OPERON TRANSCRIPTIONAL ACTIVATOR HCAR"/>
    <property type="match status" value="1"/>
</dbReference>
<dbReference type="Gene3D" id="1.10.10.10">
    <property type="entry name" value="Winged helix-like DNA-binding domain superfamily/Winged helix DNA-binding domain"/>
    <property type="match status" value="1"/>
</dbReference>
<accession>A0A7W6MS20</accession>
<dbReference type="RefSeq" id="WP_183211188.1">
    <property type="nucleotide sequence ID" value="NZ_JAAAMM010000007.1"/>
</dbReference>
<name>A0A7W6MS20_9HYPH</name>
<dbReference type="GO" id="GO:0032993">
    <property type="term" value="C:protein-DNA complex"/>
    <property type="evidence" value="ECO:0007669"/>
    <property type="project" value="TreeGrafter"/>
</dbReference>
<dbReference type="InterPro" id="IPR036390">
    <property type="entry name" value="WH_DNA-bd_sf"/>
</dbReference>
<evidence type="ECO:0000313" key="6">
    <source>
        <dbReference type="EMBL" id="MBB4005584.1"/>
    </source>
</evidence>
<dbReference type="PANTHER" id="PTHR30346">
    <property type="entry name" value="TRANSCRIPTIONAL DUAL REGULATOR HCAR-RELATED"/>
    <property type="match status" value="1"/>
</dbReference>
<dbReference type="InterPro" id="IPR000847">
    <property type="entry name" value="LysR_HTH_N"/>
</dbReference>
<proteinExistence type="inferred from homology"/>
<dbReference type="Proteomes" id="UP000588647">
    <property type="component" value="Unassembled WGS sequence"/>
</dbReference>
<dbReference type="PROSITE" id="PS50931">
    <property type="entry name" value="HTH_LYSR"/>
    <property type="match status" value="1"/>
</dbReference>
<dbReference type="InterPro" id="IPR005119">
    <property type="entry name" value="LysR_subst-bd"/>
</dbReference>
<dbReference type="EMBL" id="JACIEM010000007">
    <property type="protein sequence ID" value="MBB4005584.1"/>
    <property type="molecule type" value="Genomic_DNA"/>
</dbReference>
<dbReference type="GO" id="GO:0003677">
    <property type="term" value="F:DNA binding"/>
    <property type="evidence" value="ECO:0007669"/>
    <property type="project" value="UniProtKB-KW"/>
</dbReference>
<dbReference type="SUPFAM" id="SSF53850">
    <property type="entry name" value="Periplasmic binding protein-like II"/>
    <property type="match status" value="1"/>
</dbReference>
<evidence type="ECO:0000256" key="3">
    <source>
        <dbReference type="ARBA" id="ARBA00023125"/>
    </source>
</evidence>
<reference evidence="6 7" key="1">
    <citation type="submission" date="2020-08" db="EMBL/GenBank/DDBJ databases">
        <title>Genomic Encyclopedia of Type Strains, Phase IV (KMG-IV): sequencing the most valuable type-strain genomes for metagenomic binning, comparative biology and taxonomic classification.</title>
        <authorList>
            <person name="Goeker M."/>
        </authorList>
    </citation>
    <scope>NUCLEOTIDE SEQUENCE [LARGE SCALE GENOMIC DNA]</scope>
    <source>
        <strain evidence="6 7">DSM 103570</strain>
    </source>
</reference>
<comment type="similarity">
    <text evidence="1">Belongs to the LysR transcriptional regulatory family.</text>
</comment>
<keyword evidence="7" id="KW-1185">Reference proteome</keyword>
<gene>
    <name evidence="6" type="ORF">GGR03_004686</name>
</gene>